<evidence type="ECO:0000313" key="9">
    <source>
        <dbReference type="EMBL" id="GLS17392.1"/>
    </source>
</evidence>
<dbReference type="EMBL" id="BSPC01000005">
    <property type="protein sequence ID" value="GLS17392.1"/>
    <property type="molecule type" value="Genomic_DNA"/>
</dbReference>
<evidence type="ECO:0000256" key="8">
    <source>
        <dbReference type="RuleBase" id="RU000607"/>
    </source>
</evidence>
<dbReference type="InterPro" id="IPR001015">
    <property type="entry name" value="Ferrochelatase"/>
</dbReference>
<sequence length="349" mass="39112">MSSSPIASLLPVPSDHPRQASGRIGVLLVNLGTPDAPTYWPMRRYLKEFLSDRRVIEVPRLLWWPLLNGIILTTRPGKSGAKYASIWDKQANASPLLVITQRQTEKLAEAMAARDPRLIVDFAMRYGKPSIAERLDGLRARGCDRILLVPLYPQYAAATTATVCDKAFEHLMTLRWQPALRVAPQWHDDPVYIEALASSVRRHLAGLDFEPEVLLASFHGVPKTYLIQGDPYYCFAMKTGRLLGQALGLDESRFKITFQSRFGKEEWLKPYTDGTVEALAKAGTKRLAIVAPGFVADCLETLEELGEENREVFQHNGGEKFAYLPCLNDSPEGQRVLEHVVTRELAGWV</sequence>
<dbReference type="Gene3D" id="3.40.50.1400">
    <property type="match status" value="2"/>
</dbReference>
<accession>A0ABQ6CCJ9</accession>
<comment type="caution">
    <text evidence="9">The sequence shown here is derived from an EMBL/GenBank/DDBJ whole genome shotgun (WGS) entry which is preliminary data.</text>
</comment>
<protein>
    <recommendedName>
        <fullName evidence="7 8">Ferrochelatase</fullName>
        <ecNumber evidence="7 8">4.98.1.1</ecNumber>
    </recommendedName>
    <alternativeName>
        <fullName evidence="7">Heme synthase</fullName>
    </alternativeName>
    <alternativeName>
        <fullName evidence="7">Protoheme ferro-lyase</fullName>
    </alternativeName>
</protein>
<evidence type="ECO:0000256" key="1">
    <source>
        <dbReference type="ARBA" id="ARBA00007718"/>
    </source>
</evidence>
<comment type="catalytic activity">
    <reaction evidence="6">
        <text>Fe-coproporphyrin III + 2 H(+) = coproporphyrin III + Fe(2+)</text>
        <dbReference type="Rhea" id="RHEA:49572"/>
        <dbReference type="ChEBI" id="CHEBI:15378"/>
        <dbReference type="ChEBI" id="CHEBI:29033"/>
        <dbReference type="ChEBI" id="CHEBI:68438"/>
        <dbReference type="ChEBI" id="CHEBI:131725"/>
        <dbReference type="EC" id="4.99.1.9"/>
    </reaction>
    <physiologicalReaction direction="right-to-left" evidence="6">
        <dbReference type="Rhea" id="RHEA:49574"/>
    </physiologicalReaction>
</comment>
<keyword evidence="10" id="KW-1185">Reference proteome</keyword>
<dbReference type="PANTHER" id="PTHR11108:SF1">
    <property type="entry name" value="FERROCHELATASE, MITOCHONDRIAL"/>
    <property type="match status" value="1"/>
</dbReference>
<dbReference type="RefSeq" id="WP_284310215.1">
    <property type="nucleotide sequence ID" value="NZ_BSPC01000005.1"/>
</dbReference>
<keyword evidence="3 7" id="KW-0350">Heme biosynthesis</keyword>
<name>A0ABQ6CCJ9_9HYPH</name>
<feature type="binding site" evidence="7">
    <location>
        <position position="219"/>
    </location>
    <ligand>
        <name>Fe(2+)</name>
        <dbReference type="ChEBI" id="CHEBI:29033"/>
    </ligand>
</feature>
<dbReference type="CDD" id="cd03411">
    <property type="entry name" value="Ferrochelatase_N"/>
    <property type="match status" value="1"/>
</dbReference>
<dbReference type="PANTHER" id="PTHR11108">
    <property type="entry name" value="FERROCHELATASE"/>
    <property type="match status" value="1"/>
</dbReference>
<dbReference type="EC" id="4.98.1.1" evidence="7 8"/>
<keyword evidence="2 7" id="KW-0408">Iron</keyword>
<gene>
    <name evidence="7 9" type="primary">hemH</name>
    <name evidence="9" type="ORF">GCM10007874_04070</name>
</gene>
<comment type="similarity">
    <text evidence="1 7 8">Belongs to the ferrochelatase family.</text>
</comment>
<keyword evidence="4 7" id="KW-0456">Lyase</keyword>
<evidence type="ECO:0000256" key="5">
    <source>
        <dbReference type="ARBA" id="ARBA00023244"/>
    </source>
</evidence>
<reference evidence="10" key="1">
    <citation type="journal article" date="2019" name="Int. J. Syst. Evol. Microbiol.">
        <title>The Global Catalogue of Microorganisms (GCM) 10K type strain sequencing project: providing services to taxonomists for standard genome sequencing and annotation.</title>
        <authorList>
            <consortium name="The Broad Institute Genomics Platform"/>
            <consortium name="The Broad Institute Genome Sequencing Center for Infectious Disease"/>
            <person name="Wu L."/>
            <person name="Ma J."/>
        </authorList>
    </citation>
    <scope>NUCLEOTIDE SEQUENCE [LARGE SCALE GENOMIC DNA]</scope>
    <source>
        <strain evidence="10">NBRC 101365</strain>
    </source>
</reference>
<keyword evidence="5 7" id="KW-0627">Porphyrin biosynthesis</keyword>
<evidence type="ECO:0000256" key="2">
    <source>
        <dbReference type="ARBA" id="ARBA00023004"/>
    </source>
</evidence>
<dbReference type="Pfam" id="PF00762">
    <property type="entry name" value="Ferrochelatase"/>
    <property type="match status" value="1"/>
</dbReference>
<proteinExistence type="inferred from homology"/>
<dbReference type="SUPFAM" id="SSF53800">
    <property type="entry name" value="Chelatase"/>
    <property type="match status" value="1"/>
</dbReference>
<evidence type="ECO:0000313" key="10">
    <source>
        <dbReference type="Proteomes" id="UP001156882"/>
    </source>
</evidence>
<dbReference type="Proteomes" id="UP001156882">
    <property type="component" value="Unassembled WGS sequence"/>
</dbReference>
<comment type="catalytic activity">
    <reaction evidence="7 8">
        <text>heme b + 2 H(+) = protoporphyrin IX + Fe(2+)</text>
        <dbReference type="Rhea" id="RHEA:22584"/>
        <dbReference type="ChEBI" id="CHEBI:15378"/>
        <dbReference type="ChEBI" id="CHEBI:29033"/>
        <dbReference type="ChEBI" id="CHEBI:57306"/>
        <dbReference type="ChEBI" id="CHEBI:60344"/>
        <dbReference type="EC" id="4.98.1.1"/>
    </reaction>
</comment>
<comment type="pathway">
    <text evidence="7 8">Porphyrin-containing compound metabolism; protoheme biosynthesis; protoheme from protoporphyrin-IX: step 1/1.</text>
</comment>
<comment type="subcellular location">
    <subcellularLocation>
        <location evidence="7 8">Cytoplasm</location>
    </subcellularLocation>
</comment>
<dbReference type="InterPro" id="IPR033659">
    <property type="entry name" value="Ferrochelatase_N"/>
</dbReference>
<dbReference type="InterPro" id="IPR033644">
    <property type="entry name" value="Ferrochelatase_C"/>
</dbReference>
<dbReference type="PROSITE" id="PS00534">
    <property type="entry name" value="FERROCHELATASE"/>
    <property type="match status" value="1"/>
</dbReference>
<evidence type="ECO:0000256" key="6">
    <source>
        <dbReference type="ARBA" id="ARBA00024536"/>
    </source>
</evidence>
<evidence type="ECO:0000256" key="7">
    <source>
        <dbReference type="HAMAP-Rule" id="MF_00323"/>
    </source>
</evidence>
<comment type="function">
    <text evidence="7 8">Catalyzes the ferrous insertion into protoporphyrin IX.</text>
</comment>
<dbReference type="NCBIfam" id="TIGR00109">
    <property type="entry name" value="hemH"/>
    <property type="match status" value="1"/>
</dbReference>
<feature type="binding site" evidence="7">
    <location>
        <position position="300"/>
    </location>
    <ligand>
        <name>Fe(2+)</name>
        <dbReference type="ChEBI" id="CHEBI:29033"/>
    </ligand>
</feature>
<dbReference type="HAMAP" id="MF_00323">
    <property type="entry name" value="Ferrochelatase"/>
    <property type="match status" value="1"/>
</dbReference>
<keyword evidence="7 8" id="KW-0963">Cytoplasm</keyword>
<dbReference type="CDD" id="cd00419">
    <property type="entry name" value="Ferrochelatase_C"/>
    <property type="match status" value="1"/>
</dbReference>
<organism evidence="9 10">
    <name type="scientific">Labrys miyagiensis</name>
    <dbReference type="NCBI Taxonomy" id="346912"/>
    <lineage>
        <taxon>Bacteria</taxon>
        <taxon>Pseudomonadati</taxon>
        <taxon>Pseudomonadota</taxon>
        <taxon>Alphaproteobacteria</taxon>
        <taxon>Hyphomicrobiales</taxon>
        <taxon>Xanthobacteraceae</taxon>
        <taxon>Labrys</taxon>
    </lineage>
</organism>
<evidence type="ECO:0000256" key="4">
    <source>
        <dbReference type="ARBA" id="ARBA00023239"/>
    </source>
</evidence>
<keyword evidence="7" id="KW-0479">Metal-binding</keyword>
<evidence type="ECO:0000256" key="3">
    <source>
        <dbReference type="ARBA" id="ARBA00023133"/>
    </source>
</evidence>
<dbReference type="InterPro" id="IPR019772">
    <property type="entry name" value="Ferrochelatase_AS"/>
</dbReference>